<feature type="transmembrane region" description="Helical" evidence="3">
    <location>
        <begin position="800"/>
        <end position="818"/>
    </location>
</feature>
<feature type="compositionally biased region" description="Pro residues" evidence="2">
    <location>
        <begin position="184"/>
        <end position="193"/>
    </location>
</feature>
<dbReference type="Proteomes" id="UP001652622">
    <property type="component" value="Unplaced"/>
</dbReference>
<gene>
    <name evidence="5" type="primary">SLC16A2</name>
</gene>
<dbReference type="PANTHER" id="PTHR11360">
    <property type="entry name" value="MONOCARBOXYLATE TRANSPORTER"/>
    <property type="match status" value="1"/>
</dbReference>
<comment type="subcellular location">
    <subcellularLocation>
        <location evidence="1">Membrane</location>
        <topology evidence="1">Multi-pass membrane protein</topology>
    </subcellularLocation>
</comment>
<evidence type="ECO:0000313" key="4">
    <source>
        <dbReference type="Proteomes" id="UP001652622"/>
    </source>
</evidence>
<dbReference type="InterPro" id="IPR011701">
    <property type="entry name" value="MFS"/>
</dbReference>
<dbReference type="Pfam" id="PF07690">
    <property type="entry name" value="MFS_1"/>
    <property type="match status" value="1"/>
</dbReference>
<dbReference type="CDD" id="cd17465">
    <property type="entry name" value="MFS_MCT8"/>
    <property type="match status" value="1"/>
</dbReference>
<feature type="region of interest" description="Disordered" evidence="2">
    <location>
        <begin position="212"/>
        <end position="501"/>
    </location>
</feature>
<feature type="compositionally biased region" description="Low complexity" evidence="2">
    <location>
        <begin position="139"/>
        <end position="171"/>
    </location>
</feature>
<evidence type="ECO:0000313" key="5">
    <source>
        <dbReference type="RefSeq" id="XP_060548137.1"/>
    </source>
</evidence>
<feature type="transmembrane region" description="Helical" evidence="3">
    <location>
        <begin position="824"/>
        <end position="849"/>
    </location>
</feature>
<feature type="transmembrane region" description="Helical" evidence="3">
    <location>
        <begin position="578"/>
        <end position="596"/>
    </location>
</feature>
<reference evidence="5" key="1">
    <citation type="submission" date="2025-08" db="UniProtKB">
        <authorList>
            <consortium name="RefSeq"/>
        </authorList>
    </citation>
    <scope>IDENTIFICATION</scope>
    <source>
        <tissue evidence="5">Blood</tissue>
    </source>
</reference>
<feature type="transmembrane region" description="Helical" evidence="3">
    <location>
        <begin position="770"/>
        <end position="788"/>
    </location>
</feature>
<dbReference type="GeneID" id="117676001"/>
<dbReference type="InterPro" id="IPR050327">
    <property type="entry name" value="Proton-linked_MCT"/>
</dbReference>
<dbReference type="PANTHER" id="PTHR11360:SF123">
    <property type="entry name" value="MONOCARBOXYLATE TRANSPORTER 8"/>
    <property type="match status" value="1"/>
</dbReference>
<dbReference type="SUPFAM" id="SSF103473">
    <property type="entry name" value="MFS general substrate transporter"/>
    <property type="match status" value="1"/>
</dbReference>
<feature type="transmembrane region" description="Helical" evidence="3">
    <location>
        <begin position="549"/>
        <end position="571"/>
    </location>
</feature>
<accession>A0ABM3ZID4</accession>
<keyword evidence="4" id="KW-1185">Reference proteome</keyword>
<keyword evidence="3" id="KW-0472">Membrane</keyword>
<feature type="region of interest" description="Disordered" evidence="2">
    <location>
        <begin position="65"/>
        <end position="193"/>
    </location>
</feature>
<feature type="compositionally biased region" description="Basic residues" evidence="2">
    <location>
        <begin position="106"/>
        <end position="115"/>
    </location>
</feature>
<evidence type="ECO:0000256" key="2">
    <source>
        <dbReference type="SAM" id="MobiDB-lite"/>
    </source>
</evidence>
<feature type="compositionally biased region" description="Low complexity" evidence="2">
    <location>
        <begin position="429"/>
        <end position="444"/>
    </location>
</feature>
<name>A0ABM3ZID4_PANGU</name>
<feature type="compositionally biased region" description="Low complexity" evidence="2">
    <location>
        <begin position="290"/>
        <end position="319"/>
    </location>
</feature>
<protein>
    <submittedName>
        <fullName evidence="5">Monocarboxylate transporter 8</fullName>
    </submittedName>
</protein>
<feature type="compositionally biased region" description="Pro residues" evidence="2">
    <location>
        <begin position="243"/>
        <end position="259"/>
    </location>
</feature>
<feature type="compositionally biased region" description="Low complexity" evidence="2">
    <location>
        <begin position="360"/>
        <end position="381"/>
    </location>
</feature>
<evidence type="ECO:0000256" key="3">
    <source>
        <dbReference type="SAM" id="Phobius"/>
    </source>
</evidence>
<feature type="transmembrane region" description="Helical" evidence="3">
    <location>
        <begin position="861"/>
        <end position="879"/>
    </location>
</feature>
<sequence length="953" mass="102406">MERINSSIWATFMGTAVSAWTVRRSVKNSTPGSTKQRDIHESIHKDLDTIKRQSDEKTALKLSYRPQKLVPRSSEQLRTIPRGRKEAQSRPPGKSGSSAWQDRGWRTAKRRHRRGLGSCAEQTRLLEPGCRCARPEPPSTSTTTTPPSRVAGAPAPLAPARRPGAPGAASSRRLDESSRGLADPPLPLLLPLPRPLWRNDAAHLEGAGLRREQPEGAAGGAGVVQSLRAPLKANGGRGRERLPAPPARSPPVEEPPPGQPCEAPLKDAGDSAAPGRPRGGGFPQSPRPPLASSSRPPGPARAARLRSPVSTSRSPSLPRASPPGPPREADSRSPAGRGVRAEGASSPPTRAASPPPPRPGALRAGREPLLLASPRAAPGARGPRRPPAARPGSGGGPGGAGEAPARRGGRPGAERSRAARRRGDRLGRRSSAQPAAAAEQPSGSLSSGPDPARSRRCRRRRAPWRRRSRPRRRRREAAAAAAGEPRGPARGERGPRLRPTSRPDGGFGWVVVLAATWCHGSIFGIHNSFGMLYVLLLEESGGAEQDHTLEFRTALVGSIGMGMVFFCSPIVSIFTDRIGCRTTAASGAAIAFIGLLSSSFTKSLEVRYFTYGILFGCGSSFAFHPSLVILGHYFKRRLGLANGLVTTGSCLFSVGLPFLLKIVGKALGLSRTFQMLSAFLLVQIFLSLTFRPMLPSISSPRDREIKLDTRSWMQQCMAQMRKYFNLRVFRRKTYRVWAFGIATAILGYFVPYMHLVKFVEVKFNEKERSWIVLVCIGAMSGIGRLASGHIGDLIPGLKKIYLQVASFIILGVMCMMLLQCQAFWGVIVVCLFLGLCDGLFITLMAPIAFELVGPMEASQAIGYLLGLMAIPMSAGPPIAGLLHDHFGNYQLAFYFAGVPPIIGGLILAFVPFIHQCQLKKKRLDSGKDKMLGSEMVPNGELLPGSPTTEGAML</sequence>
<dbReference type="Gene3D" id="1.20.1250.20">
    <property type="entry name" value="MFS general substrate transporter like domains"/>
    <property type="match status" value="2"/>
</dbReference>
<proteinExistence type="predicted"/>
<organism evidence="4 5">
    <name type="scientific">Pantherophis guttatus</name>
    <name type="common">Corn snake</name>
    <name type="synonym">Elaphe guttata</name>
    <dbReference type="NCBI Taxonomy" id="94885"/>
    <lineage>
        <taxon>Eukaryota</taxon>
        <taxon>Metazoa</taxon>
        <taxon>Chordata</taxon>
        <taxon>Craniata</taxon>
        <taxon>Vertebrata</taxon>
        <taxon>Euteleostomi</taxon>
        <taxon>Lepidosauria</taxon>
        <taxon>Squamata</taxon>
        <taxon>Bifurcata</taxon>
        <taxon>Unidentata</taxon>
        <taxon>Episquamata</taxon>
        <taxon>Toxicofera</taxon>
        <taxon>Serpentes</taxon>
        <taxon>Colubroidea</taxon>
        <taxon>Colubridae</taxon>
        <taxon>Colubrinae</taxon>
        <taxon>Pantherophis</taxon>
    </lineage>
</organism>
<feature type="region of interest" description="Disordered" evidence="2">
    <location>
        <begin position="929"/>
        <end position="953"/>
    </location>
</feature>
<feature type="compositionally biased region" description="Low complexity" evidence="2">
    <location>
        <begin position="343"/>
        <end position="352"/>
    </location>
</feature>
<dbReference type="InterPro" id="IPR036259">
    <property type="entry name" value="MFS_trans_sf"/>
</dbReference>
<dbReference type="RefSeq" id="XP_060548137.1">
    <property type="nucleotide sequence ID" value="XM_060692154.1"/>
</dbReference>
<keyword evidence="3" id="KW-0812">Transmembrane</keyword>
<feature type="transmembrane region" description="Helical" evidence="3">
    <location>
        <begin position="672"/>
        <end position="694"/>
    </location>
</feature>
<feature type="transmembrane region" description="Helical" evidence="3">
    <location>
        <begin position="734"/>
        <end position="750"/>
    </location>
</feature>
<feature type="compositionally biased region" description="Basic residues" evidence="2">
    <location>
        <begin position="454"/>
        <end position="475"/>
    </location>
</feature>
<feature type="transmembrane region" description="Helical" evidence="3">
    <location>
        <begin position="891"/>
        <end position="913"/>
    </location>
</feature>
<evidence type="ECO:0000256" key="1">
    <source>
        <dbReference type="ARBA" id="ARBA00004141"/>
    </source>
</evidence>
<keyword evidence="3" id="KW-1133">Transmembrane helix</keyword>
<feature type="transmembrane region" description="Helical" evidence="3">
    <location>
        <begin position="638"/>
        <end position="660"/>
    </location>
</feature>
<feature type="transmembrane region" description="Helical" evidence="3">
    <location>
        <begin position="608"/>
        <end position="631"/>
    </location>
</feature>
<feature type="compositionally biased region" description="Gly residues" evidence="2">
    <location>
        <begin position="392"/>
        <end position="401"/>
    </location>
</feature>